<dbReference type="AlphaFoldDB" id="A0A852V9V8"/>
<proteinExistence type="predicted"/>
<evidence type="ECO:0000313" key="3">
    <source>
        <dbReference type="Proteomes" id="UP000564385"/>
    </source>
</evidence>
<organism evidence="2 3">
    <name type="scientific">Tunturiibacter lichenicola</name>
    <dbReference type="NCBI Taxonomy" id="2051959"/>
    <lineage>
        <taxon>Bacteria</taxon>
        <taxon>Pseudomonadati</taxon>
        <taxon>Acidobacteriota</taxon>
        <taxon>Terriglobia</taxon>
        <taxon>Terriglobales</taxon>
        <taxon>Acidobacteriaceae</taxon>
        <taxon>Tunturiibacter</taxon>
    </lineage>
</organism>
<dbReference type="SUPFAM" id="SSF54909">
    <property type="entry name" value="Dimeric alpha+beta barrel"/>
    <property type="match status" value="1"/>
</dbReference>
<evidence type="ECO:0000259" key="1">
    <source>
        <dbReference type="Pfam" id="PF07110"/>
    </source>
</evidence>
<reference evidence="2 3" key="1">
    <citation type="submission" date="2020-07" db="EMBL/GenBank/DDBJ databases">
        <title>Genomic Encyclopedia of Type Strains, Phase IV (KMG-V): Genome sequencing to study the core and pangenomes of soil and plant-associated prokaryotes.</title>
        <authorList>
            <person name="Whitman W."/>
        </authorList>
    </citation>
    <scope>NUCLEOTIDE SEQUENCE [LARGE SCALE GENOMIC DNA]</scope>
    <source>
        <strain evidence="2 3">M8UP22</strain>
    </source>
</reference>
<feature type="domain" description="EthD" evidence="1">
    <location>
        <begin position="8"/>
        <end position="96"/>
    </location>
</feature>
<dbReference type="InterPro" id="IPR009799">
    <property type="entry name" value="EthD_dom"/>
</dbReference>
<dbReference type="Gene3D" id="3.30.70.100">
    <property type="match status" value="1"/>
</dbReference>
<evidence type="ECO:0000313" key="2">
    <source>
        <dbReference type="EMBL" id="NYF89683.1"/>
    </source>
</evidence>
<protein>
    <submittedName>
        <fullName evidence="2">Uncharacterized protein (TIGR02118 family)</fullName>
    </submittedName>
</protein>
<dbReference type="GO" id="GO:0016491">
    <property type="term" value="F:oxidoreductase activity"/>
    <property type="evidence" value="ECO:0007669"/>
    <property type="project" value="InterPro"/>
</dbReference>
<dbReference type="InterPro" id="IPR011008">
    <property type="entry name" value="Dimeric_a/b-barrel"/>
</dbReference>
<accession>A0A852V9V8</accession>
<dbReference type="EMBL" id="JACCCU010000001">
    <property type="protein sequence ID" value="NYF89683.1"/>
    <property type="molecule type" value="Genomic_DNA"/>
</dbReference>
<name>A0A852V9V8_9BACT</name>
<dbReference type="NCBIfam" id="TIGR02118">
    <property type="entry name" value="EthD family reductase"/>
    <property type="match status" value="1"/>
</dbReference>
<dbReference type="Proteomes" id="UP000564385">
    <property type="component" value="Unassembled WGS sequence"/>
</dbReference>
<dbReference type="Pfam" id="PF07110">
    <property type="entry name" value="EthD"/>
    <property type="match status" value="1"/>
</dbReference>
<gene>
    <name evidence="2" type="ORF">HDF08_001750</name>
</gene>
<sequence length="115" mass="13223">MTILLRRKPEMSHDEFVTYHRKNHAPLFLSLEEVKQHVRRYVQCHATGEQLPGLPDNHIDGSTELWFDDLTGLAGVFQSPNYMATIRPDEEKFLDLHACEFLVGVENEVIPALHA</sequence>
<comment type="caution">
    <text evidence="2">The sequence shown here is derived from an EMBL/GenBank/DDBJ whole genome shotgun (WGS) entry which is preliminary data.</text>
</comment>